<protein>
    <submittedName>
        <fullName evidence="2">Uncharacterized protein</fullName>
    </submittedName>
</protein>
<dbReference type="Proteomes" id="UP000219546">
    <property type="component" value="Unassembled WGS sequence"/>
</dbReference>
<dbReference type="AlphaFoldDB" id="A0A285D4N1"/>
<feature type="region of interest" description="Disordered" evidence="1">
    <location>
        <begin position="1"/>
        <end position="51"/>
    </location>
</feature>
<organism evidence="2 3">
    <name type="scientific">Bacillus oleivorans</name>
    <dbReference type="NCBI Taxonomy" id="1448271"/>
    <lineage>
        <taxon>Bacteria</taxon>
        <taxon>Bacillati</taxon>
        <taxon>Bacillota</taxon>
        <taxon>Bacilli</taxon>
        <taxon>Bacillales</taxon>
        <taxon>Bacillaceae</taxon>
        <taxon>Bacillus</taxon>
    </lineage>
</organism>
<accession>A0A285D4N1</accession>
<feature type="compositionally biased region" description="Basic and acidic residues" evidence="1">
    <location>
        <begin position="22"/>
        <end position="36"/>
    </location>
</feature>
<dbReference type="RefSeq" id="WP_179714349.1">
    <property type="nucleotide sequence ID" value="NZ_JBEPMQ010000011.1"/>
</dbReference>
<name>A0A285D4N1_9BACI</name>
<dbReference type="EMBL" id="OAOP01000010">
    <property type="protein sequence ID" value="SNX74740.1"/>
    <property type="molecule type" value="Genomic_DNA"/>
</dbReference>
<feature type="compositionally biased region" description="Basic and acidic residues" evidence="1">
    <location>
        <begin position="1"/>
        <end position="11"/>
    </location>
</feature>
<evidence type="ECO:0000256" key="1">
    <source>
        <dbReference type="SAM" id="MobiDB-lite"/>
    </source>
</evidence>
<sequence>MKKRDRAKDEPTIAEGMNTEDQLQKDATPEEIKEGDYTSVITLSLDENDPS</sequence>
<evidence type="ECO:0000313" key="2">
    <source>
        <dbReference type="EMBL" id="SNX74740.1"/>
    </source>
</evidence>
<reference evidence="2 3" key="1">
    <citation type="submission" date="2017-08" db="EMBL/GenBank/DDBJ databases">
        <authorList>
            <person name="de Groot N.N."/>
        </authorList>
    </citation>
    <scope>NUCLEOTIDE SEQUENCE [LARGE SCALE GENOMIC DNA]</scope>
    <source>
        <strain evidence="2 3">JC228</strain>
    </source>
</reference>
<keyword evidence="3" id="KW-1185">Reference proteome</keyword>
<proteinExistence type="predicted"/>
<evidence type="ECO:0000313" key="3">
    <source>
        <dbReference type="Proteomes" id="UP000219546"/>
    </source>
</evidence>
<gene>
    <name evidence="2" type="ORF">SAMN05877753_11049</name>
</gene>